<reference evidence="1 2" key="1">
    <citation type="submission" date="2020-09" db="EMBL/GenBank/DDBJ databases">
        <title>De no assembly of potato wild relative species, Solanum commersonii.</title>
        <authorList>
            <person name="Cho K."/>
        </authorList>
    </citation>
    <scope>NUCLEOTIDE SEQUENCE [LARGE SCALE GENOMIC DNA]</scope>
    <source>
        <strain evidence="1">LZ3.2</strain>
        <tissue evidence="1">Leaf</tissue>
    </source>
</reference>
<name>A0A9J5XEF3_SOLCO</name>
<accession>A0A9J5XEF3</accession>
<dbReference type="AlphaFoldDB" id="A0A9J5XEF3"/>
<organism evidence="1 2">
    <name type="scientific">Solanum commersonii</name>
    <name type="common">Commerson's wild potato</name>
    <name type="synonym">Commerson's nightshade</name>
    <dbReference type="NCBI Taxonomy" id="4109"/>
    <lineage>
        <taxon>Eukaryota</taxon>
        <taxon>Viridiplantae</taxon>
        <taxon>Streptophyta</taxon>
        <taxon>Embryophyta</taxon>
        <taxon>Tracheophyta</taxon>
        <taxon>Spermatophyta</taxon>
        <taxon>Magnoliopsida</taxon>
        <taxon>eudicotyledons</taxon>
        <taxon>Gunneridae</taxon>
        <taxon>Pentapetalae</taxon>
        <taxon>asterids</taxon>
        <taxon>lamiids</taxon>
        <taxon>Solanales</taxon>
        <taxon>Solanaceae</taxon>
        <taxon>Solanoideae</taxon>
        <taxon>Solaneae</taxon>
        <taxon>Solanum</taxon>
    </lineage>
</organism>
<proteinExistence type="predicted"/>
<sequence>MPPYFTKRGKSITPSASIYHLRDQATDVKQSSSEYNPDVGEDSPRVPWNIKDVSYSVVTVKYLMPKKGKELAQPPLLSTWIREVSIDILEHTIRLYLHGPNYEQTTSTTKCEYKIQLVTDTKAMNDFSQKEDLLRWVACYIAKHGVDAD</sequence>
<dbReference type="Proteomes" id="UP000824120">
    <property type="component" value="Chromosome 9"/>
</dbReference>
<gene>
    <name evidence="1" type="ORF">H5410_046500</name>
</gene>
<comment type="caution">
    <text evidence="1">The sequence shown here is derived from an EMBL/GenBank/DDBJ whole genome shotgun (WGS) entry which is preliminary data.</text>
</comment>
<protein>
    <submittedName>
        <fullName evidence="1">Uncharacterized protein</fullName>
    </submittedName>
</protein>
<keyword evidence="2" id="KW-1185">Reference proteome</keyword>
<evidence type="ECO:0000313" key="1">
    <source>
        <dbReference type="EMBL" id="KAG5586066.1"/>
    </source>
</evidence>
<evidence type="ECO:0000313" key="2">
    <source>
        <dbReference type="Proteomes" id="UP000824120"/>
    </source>
</evidence>
<dbReference type="OrthoDB" id="10647777at2759"/>
<dbReference type="EMBL" id="JACXVP010000009">
    <property type="protein sequence ID" value="KAG5586066.1"/>
    <property type="molecule type" value="Genomic_DNA"/>
</dbReference>